<dbReference type="AlphaFoldDB" id="A0A4V3RRC9"/>
<evidence type="ECO:0000259" key="1">
    <source>
        <dbReference type="Pfam" id="PF06114"/>
    </source>
</evidence>
<dbReference type="Proteomes" id="UP000310263">
    <property type="component" value="Unassembled WGS sequence"/>
</dbReference>
<organism evidence="2 3">
    <name type="scientific">Muricaecibacterium torontonense</name>
    <dbReference type="NCBI Taxonomy" id="3032871"/>
    <lineage>
        <taxon>Bacteria</taxon>
        <taxon>Bacillati</taxon>
        <taxon>Actinomycetota</taxon>
        <taxon>Coriobacteriia</taxon>
        <taxon>Coriobacteriales</taxon>
        <taxon>Atopobiaceae</taxon>
        <taxon>Muricaecibacterium</taxon>
    </lineage>
</organism>
<dbReference type="InterPro" id="IPR010359">
    <property type="entry name" value="IrrE_HExxH"/>
</dbReference>
<comment type="caution">
    <text evidence="2">The sequence shown here is derived from an EMBL/GenBank/DDBJ whole genome shotgun (WGS) entry which is preliminary data.</text>
</comment>
<accession>A0A4V3RRC9</accession>
<name>A0A4V3RRC9_9ACTN</name>
<reference evidence="2 3" key="1">
    <citation type="submission" date="2019-04" db="EMBL/GenBank/DDBJ databases">
        <title>Microbes associate with the intestines of laboratory mice.</title>
        <authorList>
            <person name="Navarre W."/>
            <person name="Wong E."/>
            <person name="Huang K."/>
            <person name="Tropini C."/>
            <person name="Ng K."/>
            <person name="Yu B."/>
        </authorList>
    </citation>
    <scope>NUCLEOTIDE SEQUENCE [LARGE SCALE GENOMIC DNA]</scope>
    <source>
        <strain evidence="2 3">NM07_P-09</strain>
    </source>
</reference>
<evidence type="ECO:0000313" key="3">
    <source>
        <dbReference type="Proteomes" id="UP000310263"/>
    </source>
</evidence>
<sequence>MITRPRQIEIENAVVGLLKDFGITQYPMGINVIAEALGIQMVPYSSLSFAERQLAFASSDDAFTMRTNDFTSAQVLFDDTNGAYYYRSRFSCAHEVGHIYLEHTEGLLNCESEANYFAGYLLAPHPLVLRRKPGQSIKDLFGISGDCAQVAFEQAQRREREGGCWRPHEYWLIKNVEWKGGGAYGRI</sequence>
<feature type="domain" description="IrrE N-terminal-like" evidence="1">
    <location>
        <begin position="86"/>
        <end position="131"/>
    </location>
</feature>
<evidence type="ECO:0000313" key="2">
    <source>
        <dbReference type="EMBL" id="TGY63020.1"/>
    </source>
</evidence>
<dbReference type="Gene3D" id="1.10.10.2910">
    <property type="match status" value="1"/>
</dbReference>
<dbReference type="Pfam" id="PF06114">
    <property type="entry name" value="Peptidase_M78"/>
    <property type="match status" value="1"/>
</dbReference>
<dbReference type="EMBL" id="SRYE01000001">
    <property type="protein sequence ID" value="TGY63020.1"/>
    <property type="molecule type" value="Genomic_DNA"/>
</dbReference>
<protein>
    <submittedName>
        <fullName evidence="2">ImmA/IrrE family metallo-endopeptidase</fullName>
    </submittedName>
</protein>
<proteinExistence type="predicted"/>
<dbReference type="OrthoDB" id="9794834at2"/>
<gene>
    <name evidence="2" type="ORF">E5334_00405</name>
</gene>
<keyword evidence="3" id="KW-1185">Reference proteome</keyword>
<dbReference type="RefSeq" id="WP_136011645.1">
    <property type="nucleotide sequence ID" value="NZ_SRYE01000001.1"/>
</dbReference>